<organism evidence="2 3">
    <name type="scientific">Gordonibacter massiliensis</name>
    <name type="common">ex Traore et al. 2017</name>
    <dbReference type="NCBI Taxonomy" id="1841863"/>
    <lineage>
        <taxon>Bacteria</taxon>
        <taxon>Bacillati</taxon>
        <taxon>Actinomycetota</taxon>
        <taxon>Coriobacteriia</taxon>
        <taxon>Eggerthellales</taxon>
        <taxon>Eggerthellaceae</taxon>
        <taxon>Gordonibacter</taxon>
    </lineage>
</organism>
<evidence type="ECO:0000313" key="3">
    <source>
        <dbReference type="Proteomes" id="UP000587396"/>
    </source>
</evidence>
<comment type="caution">
    <text evidence="2">The sequence shown here is derived from an EMBL/GenBank/DDBJ whole genome shotgun (WGS) entry which is preliminary data.</text>
</comment>
<evidence type="ECO:0000259" key="1">
    <source>
        <dbReference type="PROSITE" id="PS50943"/>
    </source>
</evidence>
<dbReference type="SMART" id="SM00530">
    <property type="entry name" value="HTH_XRE"/>
    <property type="match status" value="1"/>
</dbReference>
<name>A0A842JD57_9ACTN</name>
<reference evidence="2 3" key="1">
    <citation type="submission" date="2020-08" db="EMBL/GenBank/DDBJ databases">
        <authorList>
            <person name="Liu C."/>
            <person name="Sun Q."/>
        </authorList>
    </citation>
    <scope>NUCLEOTIDE SEQUENCE [LARGE SCALE GENOMIC DNA]</scope>
    <source>
        <strain evidence="2 3">N22</strain>
    </source>
</reference>
<protein>
    <submittedName>
        <fullName evidence="2">Helix-turn-helix transcriptional regulator</fullName>
    </submittedName>
</protein>
<dbReference type="InterPro" id="IPR001387">
    <property type="entry name" value="Cro/C1-type_HTH"/>
</dbReference>
<dbReference type="Gene3D" id="1.10.260.40">
    <property type="entry name" value="lambda repressor-like DNA-binding domains"/>
    <property type="match status" value="1"/>
</dbReference>
<dbReference type="CDD" id="cd00093">
    <property type="entry name" value="HTH_XRE"/>
    <property type="match status" value="1"/>
</dbReference>
<dbReference type="InterPro" id="IPR010982">
    <property type="entry name" value="Lambda_DNA-bd_dom_sf"/>
</dbReference>
<proteinExistence type="predicted"/>
<feature type="domain" description="HTH cro/C1-type" evidence="1">
    <location>
        <begin position="40"/>
        <end position="90"/>
    </location>
</feature>
<dbReference type="RefSeq" id="WP_185905414.1">
    <property type="nucleotide sequence ID" value="NZ_JACMSE010000006.1"/>
</dbReference>
<dbReference type="Proteomes" id="UP000587396">
    <property type="component" value="Unassembled WGS sequence"/>
</dbReference>
<dbReference type="PROSITE" id="PS50943">
    <property type="entry name" value="HTH_CROC1"/>
    <property type="match status" value="1"/>
</dbReference>
<dbReference type="GO" id="GO:0003677">
    <property type="term" value="F:DNA binding"/>
    <property type="evidence" value="ECO:0007669"/>
    <property type="project" value="InterPro"/>
</dbReference>
<gene>
    <name evidence="2" type="ORF">H7313_09725</name>
</gene>
<keyword evidence="3" id="KW-1185">Reference proteome</keyword>
<dbReference type="EMBL" id="JACMSE010000006">
    <property type="protein sequence ID" value="MBC2889617.1"/>
    <property type="molecule type" value="Genomic_DNA"/>
</dbReference>
<evidence type="ECO:0000313" key="2">
    <source>
        <dbReference type="EMBL" id="MBC2889617.1"/>
    </source>
</evidence>
<dbReference type="Pfam" id="PF01381">
    <property type="entry name" value="HTH_3"/>
    <property type="match status" value="1"/>
</dbReference>
<sequence>MVRDYEAEKLFGVELEETPQTLAYSVAGEFSSAVMDEAARQGLTLAELARRMGIKQPTLCGMLRGESNMTVKTMARMALALDCGLEAPRLVGSGKGPGCAVPAKAVAFGSPATGKASHATTSRALRA</sequence>
<accession>A0A842JD57</accession>
<dbReference type="SUPFAM" id="SSF47413">
    <property type="entry name" value="lambda repressor-like DNA-binding domains"/>
    <property type="match status" value="1"/>
</dbReference>
<dbReference type="AlphaFoldDB" id="A0A842JD57"/>